<keyword evidence="1" id="KW-0732">Signal</keyword>
<dbReference type="OrthoDB" id="8821343at2"/>
<dbReference type="Gene3D" id="2.30.30.40">
    <property type="entry name" value="SH3 Domains"/>
    <property type="match status" value="1"/>
</dbReference>
<dbReference type="SMART" id="SM00287">
    <property type="entry name" value="SH3b"/>
    <property type="match status" value="1"/>
</dbReference>
<gene>
    <name evidence="3" type="ORF">SAMN02745887_00949</name>
</gene>
<name>A0A1K2HAZ5_9NEIS</name>
<feature type="signal peptide" evidence="1">
    <location>
        <begin position="1"/>
        <end position="18"/>
    </location>
</feature>
<dbReference type="RefSeq" id="WP_072427480.1">
    <property type="nucleotide sequence ID" value="NZ_FPKR01000003.1"/>
</dbReference>
<evidence type="ECO:0000313" key="3">
    <source>
        <dbReference type="EMBL" id="SFZ73697.1"/>
    </source>
</evidence>
<dbReference type="EMBL" id="FPKR01000003">
    <property type="protein sequence ID" value="SFZ73697.1"/>
    <property type="molecule type" value="Genomic_DNA"/>
</dbReference>
<evidence type="ECO:0000259" key="2">
    <source>
        <dbReference type="SMART" id="SM00287"/>
    </source>
</evidence>
<sequence length="165" mass="17196">MKRMMMIAACSLMLPALAAETATLLKEDSLRAKPFLDAPAQAKLARGSSVTVLKKQGAWAQVKTASQSGWLRSLSLKSGKAVLPSSSLAGVNTGRLGSGKIVNTTGIRGLESGKAEESRALSEAKFNAEALARAEAQVVSAATAASFAKAGKLKARQLAWLPEEK</sequence>
<dbReference type="AlphaFoldDB" id="A0A1K2HAZ5"/>
<evidence type="ECO:0000256" key="1">
    <source>
        <dbReference type="SAM" id="SignalP"/>
    </source>
</evidence>
<dbReference type="Proteomes" id="UP000186513">
    <property type="component" value="Unassembled WGS sequence"/>
</dbReference>
<dbReference type="STRING" id="1121279.SAMN02745887_00949"/>
<feature type="chain" id="PRO_5012182385" description="SH3b domain-containing protein" evidence="1">
    <location>
        <begin position="19"/>
        <end position="165"/>
    </location>
</feature>
<organism evidence="3 4">
    <name type="scientific">Chitinimonas taiwanensis DSM 18899</name>
    <dbReference type="NCBI Taxonomy" id="1121279"/>
    <lineage>
        <taxon>Bacteria</taxon>
        <taxon>Pseudomonadati</taxon>
        <taxon>Pseudomonadota</taxon>
        <taxon>Betaproteobacteria</taxon>
        <taxon>Neisseriales</taxon>
        <taxon>Chitinibacteraceae</taxon>
        <taxon>Chitinimonas</taxon>
    </lineage>
</organism>
<dbReference type="Pfam" id="PF08239">
    <property type="entry name" value="SH3_3"/>
    <property type="match status" value="1"/>
</dbReference>
<proteinExistence type="predicted"/>
<keyword evidence="4" id="KW-1185">Reference proteome</keyword>
<evidence type="ECO:0000313" key="4">
    <source>
        <dbReference type="Proteomes" id="UP000186513"/>
    </source>
</evidence>
<feature type="domain" description="SH3b" evidence="2">
    <location>
        <begin position="19"/>
        <end position="80"/>
    </location>
</feature>
<accession>A0A1K2HAZ5</accession>
<protein>
    <recommendedName>
        <fullName evidence="2">SH3b domain-containing protein</fullName>
    </recommendedName>
</protein>
<reference evidence="3 4" key="1">
    <citation type="submission" date="2016-11" db="EMBL/GenBank/DDBJ databases">
        <authorList>
            <person name="Jaros S."/>
            <person name="Januszkiewicz K."/>
            <person name="Wedrychowicz H."/>
        </authorList>
    </citation>
    <scope>NUCLEOTIDE SEQUENCE [LARGE SCALE GENOMIC DNA]</scope>
    <source>
        <strain evidence="3 4">DSM 18899</strain>
    </source>
</reference>
<dbReference type="InterPro" id="IPR003646">
    <property type="entry name" value="SH3-like_bac-type"/>
</dbReference>